<name>A0A1G9ZA21_9SPHI</name>
<sequence length="125" mass="14447">MFTQPNITLQDTYQTLVRLLLPEGLLDYFELTKVTRGDQGFQISLEEKNLPPFGYEQQQLESKGFLPEVSIQDFPIRGQKVALCIKRRKWEVKSTGENITRDWNLVQKGARMTTEFGTFLKGIFG</sequence>
<gene>
    <name evidence="1" type="ORF">SAMN05421813_1672</name>
</gene>
<evidence type="ECO:0008006" key="3">
    <source>
        <dbReference type="Google" id="ProtNLM"/>
    </source>
</evidence>
<keyword evidence="2" id="KW-1185">Reference proteome</keyword>
<evidence type="ECO:0000313" key="2">
    <source>
        <dbReference type="Proteomes" id="UP000199226"/>
    </source>
</evidence>
<reference evidence="2" key="1">
    <citation type="submission" date="2016-10" db="EMBL/GenBank/DDBJ databases">
        <authorList>
            <person name="Varghese N."/>
            <person name="Submissions S."/>
        </authorList>
    </citation>
    <scope>NUCLEOTIDE SEQUENCE [LARGE SCALE GENOMIC DNA]</scope>
    <source>
        <strain evidence="2">DSM 24536</strain>
    </source>
</reference>
<protein>
    <recommendedName>
        <fullName evidence="3">Transposase</fullName>
    </recommendedName>
</protein>
<dbReference type="Proteomes" id="UP000199226">
    <property type="component" value="Unassembled WGS sequence"/>
</dbReference>
<organism evidence="1 2">
    <name type="scientific">Daejeonella rubra</name>
    <dbReference type="NCBI Taxonomy" id="990371"/>
    <lineage>
        <taxon>Bacteria</taxon>
        <taxon>Pseudomonadati</taxon>
        <taxon>Bacteroidota</taxon>
        <taxon>Sphingobacteriia</taxon>
        <taxon>Sphingobacteriales</taxon>
        <taxon>Sphingobacteriaceae</taxon>
        <taxon>Daejeonella</taxon>
    </lineage>
</organism>
<dbReference type="RefSeq" id="WP_245704556.1">
    <property type="nucleotide sequence ID" value="NZ_FNHH01000067.1"/>
</dbReference>
<dbReference type="AlphaFoldDB" id="A0A1G9ZA21"/>
<dbReference type="EMBL" id="FNHH01000067">
    <property type="protein sequence ID" value="SDN18358.1"/>
    <property type="molecule type" value="Genomic_DNA"/>
</dbReference>
<dbReference type="STRING" id="990371.SAMN05421813_1672"/>
<proteinExistence type="predicted"/>
<accession>A0A1G9ZA21</accession>
<evidence type="ECO:0000313" key="1">
    <source>
        <dbReference type="EMBL" id="SDN18358.1"/>
    </source>
</evidence>